<evidence type="ECO:0000313" key="2">
    <source>
        <dbReference type="Proteomes" id="UP000316125"/>
    </source>
</evidence>
<evidence type="ECO:0000313" key="1">
    <source>
        <dbReference type="EMBL" id="QDE34143.1"/>
    </source>
</evidence>
<gene>
    <name evidence="1" type="ORF">FIV50_04650</name>
</gene>
<accession>A0A4Y5YNT8</accession>
<dbReference type="AlphaFoldDB" id="A0A4Y5YNT8"/>
<proteinExistence type="predicted"/>
<dbReference type="Proteomes" id="UP000316125">
    <property type="component" value="Chromosome"/>
</dbReference>
<protein>
    <submittedName>
        <fullName evidence="1">Uncharacterized protein</fullName>
    </submittedName>
</protein>
<name>A0A4Y5YNT8_9MICO</name>
<dbReference type="EMBL" id="CP041040">
    <property type="protein sequence ID" value="QDE34143.1"/>
    <property type="molecule type" value="Genomic_DNA"/>
</dbReference>
<reference evidence="1 2" key="1">
    <citation type="submission" date="2019-06" db="EMBL/GenBank/DDBJ databases">
        <title>Complete genome of Microbacterium foliorum M2.</title>
        <authorList>
            <person name="Cao G."/>
        </authorList>
    </citation>
    <scope>NUCLEOTIDE SEQUENCE [LARGE SCALE GENOMIC DNA]</scope>
    <source>
        <strain evidence="1 2">M2</strain>
    </source>
</reference>
<organism evidence="1 2">
    <name type="scientific">Microbacterium foliorum</name>
    <dbReference type="NCBI Taxonomy" id="104336"/>
    <lineage>
        <taxon>Bacteria</taxon>
        <taxon>Bacillati</taxon>
        <taxon>Actinomycetota</taxon>
        <taxon>Actinomycetes</taxon>
        <taxon>Micrococcales</taxon>
        <taxon>Microbacteriaceae</taxon>
        <taxon>Microbacterium</taxon>
    </lineage>
</organism>
<sequence length="164" mass="17720">MIDRLGGLLKRTAALQGDIRRRTRMISEEFSDFDTHGSSHAAVELDARGFVTGFQFSGAKSERSPEEYLGAINAAFQLAHARVELPPQAVSASLSALVAGGEPPSVTIEDDLRQLSVTASFGTVRQITATDRWLKSLSDDAIAAEILRLAQHAAVASDTYERFT</sequence>